<feature type="region of interest" description="Disordered" evidence="1">
    <location>
        <begin position="1"/>
        <end position="20"/>
    </location>
</feature>
<dbReference type="Proteomes" id="UP000774326">
    <property type="component" value="Unassembled WGS sequence"/>
</dbReference>
<organism evidence="2 3">
    <name type="scientific">Wickerhamomyces pijperi</name>
    <name type="common">Yeast</name>
    <name type="synonym">Pichia pijperi</name>
    <dbReference type="NCBI Taxonomy" id="599730"/>
    <lineage>
        <taxon>Eukaryota</taxon>
        <taxon>Fungi</taxon>
        <taxon>Dikarya</taxon>
        <taxon>Ascomycota</taxon>
        <taxon>Saccharomycotina</taxon>
        <taxon>Saccharomycetes</taxon>
        <taxon>Phaffomycetales</taxon>
        <taxon>Wickerhamomycetaceae</taxon>
        <taxon>Wickerhamomyces</taxon>
    </lineage>
</organism>
<sequence length="110" mass="12435">MKAPTKTNPAPKDPVTDNWLSKSHKLSSKLTNFLKSRTTDTVKAVVFPANMLAPRTQKNWVNTFNNKYTNCLGTEMNPKLKVSGYAINSLNSDTNLGEIKRKIGRPKRWE</sequence>
<proteinExistence type="predicted"/>
<dbReference type="EMBL" id="JAEUBG010000445">
    <property type="protein sequence ID" value="KAH3688274.1"/>
    <property type="molecule type" value="Genomic_DNA"/>
</dbReference>
<evidence type="ECO:0000313" key="2">
    <source>
        <dbReference type="EMBL" id="KAH3688274.1"/>
    </source>
</evidence>
<gene>
    <name evidence="2" type="ORF">WICPIJ_000745</name>
</gene>
<evidence type="ECO:0000256" key="1">
    <source>
        <dbReference type="SAM" id="MobiDB-lite"/>
    </source>
</evidence>
<keyword evidence="3" id="KW-1185">Reference proteome</keyword>
<comment type="caution">
    <text evidence="2">The sequence shown here is derived from an EMBL/GenBank/DDBJ whole genome shotgun (WGS) entry which is preliminary data.</text>
</comment>
<protein>
    <submittedName>
        <fullName evidence="2">Uncharacterized protein</fullName>
    </submittedName>
</protein>
<dbReference type="AlphaFoldDB" id="A0A9P8QFQ1"/>
<reference evidence="2" key="1">
    <citation type="journal article" date="2021" name="Open Biol.">
        <title>Shared evolutionary footprints suggest mitochondrial oxidative damage underlies multiple complex I losses in fungi.</title>
        <authorList>
            <person name="Schikora-Tamarit M.A."/>
            <person name="Marcet-Houben M."/>
            <person name="Nosek J."/>
            <person name="Gabaldon T."/>
        </authorList>
    </citation>
    <scope>NUCLEOTIDE SEQUENCE</scope>
    <source>
        <strain evidence="2">CBS2887</strain>
    </source>
</reference>
<reference evidence="2" key="2">
    <citation type="submission" date="2021-01" db="EMBL/GenBank/DDBJ databases">
        <authorList>
            <person name="Schikora-Tamarit M.A."/>
        </authorList>
    </citation>
    <scope>NUCLEOTIDE SEQUENCE</scope>
    <source>
        <strain evidence="2">CBS2887</strain>
    </source>
</reference>
<accession>A0A9P8QFQ1</accession>
<evidence type="ECO:0000313" key="3">
    <source>
        <dbReference type="Proteomes" id="UP000774326"/>
    </source>
</evidence>
<name>A0A9P8QFQ1_WICPI</name>